<dbReference type="GO" id="GO:0004553">
    <property type="term" value="F:hydrolase activity, hydrolyzing O-glycosyl compounds"/>
    <property type="evidence" value="ECO:0007669"/>
    <property type="project" value="InterPro"/>
</dbReference>
<keyword evidence="8" id="KW-0479">Metal-binding</keyword>
<evidence type="ECO:0000256" key="4">
    <source>
        <dbReference type="ARBA" id="ARBA00009902"/>
    </source>
</evidence>
<evidence type="ECO:0000313" key="21">
    <source>
        <dbReference type="Proteomes" id="UP001219518"/>
    </source>
</evidence>
<dbReference type="SUPFAM" id="SSF49899">
    <property type="entry name" value="Concanavalin A-like lectins/glucanases"/>
    <property type="match status" value="1"/>
</dbReference>
<dbReference type="InterPro" id="IPR023296">
    <property type="entry name" value="Glyco_hydro_beta-prop_sf"/>
</dbReference>
<dbReference type="InterPro" id="IPR000834">
    <property type="entry name" value="Peptidase_M14"/>
</dbReference>
<keyword evidence="12" id="KW-0482">Metalloprotease</keyword>
<comment type="subcellular location">
    <subcellularLocation>
        <location evidence="2">Secreted</location>
    </subcellularLocation>
</comment>
<dbReference type="Gene3D" id="2.115.10.20">
    <property type="entry name" value="Glycosyl hydrolase domain, family 43"/>
    <property type="match status" value="1"/>
</dbReference>
<evidence type="ECO:0000256" key="10">
    <source>
        <dbReference type="ARBA" id="ARBA00022801"/>
    </source>
</evidence>
<feature type="region of interest" description="Disordered" evidence="17">
    <location>
        <begin position="1063"/>
        <end position="1087"/>
    </location>
</feature>
<comment type="function">
    <text evidence="15">Involved in the digestion of the blood meal.</text>
</comment>
<dbReference type="Pfam" id="PF00246">
    <property type="entry name" value="Peptidase_M14"/>
    <property type="match status" value="2"/>
</dbReference>
<accession>A0AAE1LNN4</accession>
<dbReference type="InterPro" id="IPR001362">
    <property type="entry name" value="Glyco_hydro_32"/>
</dbReference>
<dbReference type="FunFam" id="3.30.70.340:FF:000001">
    <property type="entry name" value="Carboxypeptidase A5"/>
    <property type="match status" value="2"/>
</dbReference>
<feature type="domain" description="Peptidase M14" evidence="19">
    <location>
        <begin position="1188"/>
        <end position="1484"/>
    </location>
</feature>
<feature type="chain" id="PRO_5042051588" evidence="18">
    <location>
        <begin position="27"/>
        <end position="1493"/>
    </location>
</feature>
<evidence type="ECO:0000256" key="7">
    <source>
        <dbReference type="ARBA" id="ARBA00022670"/>
    </source>
</evidence>
<keyword evidence="5" id="KW-0964">Secreted</keyword>
<dbReference type="SUPFAM" id="SSF53187">
    <property type="entry name" value="Zn-dependent exopeptidases"/>
    <property type="match status" value="2"/>
</dbReference>
<dbReference type="PROSITE" id="PS00609">
    <property type="entry name" value="GLYCOSYL_HYDROL_F32"/>
    <property type="match status" value="1"/>
</dbReference>
<keyword evidence="14" id="KW-0326">Glycosidase</keyword>
<comment type="cofactor">
    <cofactor evidence="1">
        <name>Zn(2+)</name>
        <dbReference type="ChEBI" id="CHEBI:29105"/>
    </cofactor>
</comment>
<dbReference type="SMART" id="SM00631">
    <property type="entry name" value="Zn_pept"/>
    <property type="match status" value="2"/>
</dbReference>
<dbReference type="GO" id="GO:0005615">
    <property type="term" value="C:extracellular space"/>
    <property type="evidence" value="ECO:0007669"/>
    <property type="project" value="TreeGrafter"/>
</dbReference>
<dbReference type="GO" id="GO:0006508">
    <property type="term" value="P:proteolysis"/>
    <property type="evidence" value="ECO:0007669"/>
    <property type="project" value="UniProtKB-KW"/>
</dbReference>
<dbReference type="Gene3D" id="3.30.70.340">
    <property type="entry name" value="Metallocarboxypeptidase-like"/>
    <property type="match status" value="2"/>
</dbReference>
<protein>
    <submittedName>
        <fullName evidence="20">Levanase</fullName>
    </submittedName>
</protein>
<dbReference type="InterPro" id="IPR003146">
    <property type="entry name" value="M14A_act_pep"/>
</dbReference>
<dbReference type="Pfam" id="PF00251">
    <property type="entry name" value="Glyco_hydro_32N"/>
    <property type="match status" value="1"/>
</dbReference>
<comment type="similarity">
    <text evidence="3 16">Belongs to the peptidase M14 family.</text>
</comment>
<dbReference type="SUPFAM" id="SSF75005">
    <property type="entry name" value="Arabinanase/levansucrase/invertase"/>
    <property type="match status" value="1"/>
</dbReference>
<dbReference type="Pfam" id="PF08244">
    <property type="entry name" value="Glyco_hydro_32C"/>
    <property type="match status" value="1"/>
</dbReference>
<dbReference type="PROSITE" id="PS52035">
    <property type="entry name" value="PEPTIDASE_M14"/>
    <property type="match status" value="2"/>
</dbReference>
<dbReference type="PANTHER" id="PTHR11705">
    <property type="entry name" value="PROTEASE FAMILY M14 CARBOXYPEPTIDASE A,B"/>
    <property type="match status" value="1"/>
</dbReference>
<reference evidence="20" key="1">
    <citation type="submission" date="2021-07" db="EMBL/GenBank/DDBJ databases">
        <authorList>
            <person name="Catto M.A."/>
            <person name="Jacobson A."/>
            <person name="Kennedy G."/>
            <person name="Labadie P."/>
            <person name="Hunt B.G."/>
            <person name="Srinivasan R."/>
        </authorList>
    </citation>
    <scope>NUCLEOTIDE SEQUENCE</scope>
    <source>
        <strain evidence="20">PL_HMW_Pooled</strain>
        <tissue evidence="20">Head</tissue>
    </source>
</reference>
<feature type="active site" description="Proton donor/acceptor" evidence="16">
    <location>
        <position position="1450"/>
    </location>
</feature>
<feature type="domain" description="Peptidase M14" evidence="19">
    <location>
        <begin position="725"/>
        <end position="1012"/>
    </location>
</feature>
<dbReference type="InterPro" id="IPR013148">
    <property type="entry name" value="Glyco_hydro_32_N"/>
</dbReference>
<evidence type="ECO:0000256" key="5">
    <source>
        <dbReference type="ARBA" id="ARBA00022525"/>
    </source>
</evidence>
<evidence type="ECO:0000256" key="18">
    <source>
        <dbReference type="SAM" id="SignalP"/>
    </source>
</evidence>
<evidence type="ECO:0000256" key="8">
    <source>
        <dbReference type="ARBA" id="ARBA00022723"/>
    </source>
</evidence>
<evidence type="ECO:0000313" key="20">
    <source>
        <dbReference type="EMBL" id="KAK3924697.1"/>
    </source>
</evidence>
<dbReference type="PRINTS" id="PR00765">
    <property type="entry name" value="CRBOXYPTASEA"/>
</dbReference>
<evidence type="ECO:0000256" key="2">
    <source>
        <dbReference type="ARBA" id="ARBA00004613"/>
    </source>
</evidence>
<evidence type="ECO:0000256" key="14">
    <source>
        <dbReference type="ARBA" id="ARBA00023295"/>
    </source>
</evidence>
<evidence type="ECO:0000256" key="13">
    <source>
        <dbReference type="ARBA" id="ARBA00023157"/>
    </source>
</evidence>
<proteinExistence type="inferred from homology"/>
<sequence>MASWTHILLLLLAAVALLAGAPAAAAAPDARPLHEDFKGQALAAVPPPEAKAAAAALAEQEAEACPSEPYRPLVHFTPRSLWINDPNGLVYANGEWHLFYQFNPLGNVPGNISWGHAVSPDLVRWRELTSEGNAAITFDGDRELIFSGSAVVDQDNTSGLGTTENPPMVAIYTSHNASIEAQSLAFSLDAGRTWSKYAGNPVLNEHEKEFRDPKVQWHGPTRRWLMAVSMPNERKIRFYSSPDLKAWTLLSDFGPMGAVGGQYECPDLFPLPVDGDLQRIKWVLVVNVNPGGLQGGSSGQYFIGDFDGERFVPDNKDPSAVRWLDYGKDYYAAVSWVGAPDGKRYMIGWMSNWLYAEKTPTSPWRNAMSVPRLMSLRSRAGAPEGVDLVQEPVAALRATLAAAAPASPTPAAPANVSAGVQPELLAEGCGGALLLEATVVLGEAATGASLLLRAARDRSSGTAVTWDARKGVLAVDRRMSGRVDFSPEFPGVHEAPLAADSLGGGSSSGALRLQILLDEGSVEVFADGGRVAITDIIFPKEADDAILVKAEGTAGARVAVENLTITPLRPYRESCPAKESTCRLVHSNLSGSLIWIYAVTNKTQTMMLLRAVLLAALAVAALGYSDHLVGHSVLRVTPRTERQLLAVREYLDKNPALDVWLEPSKQGRPVDVSVSPAQRQALEDFLQSLGLEHEVFIEDLHSLIRKQALSTQRVLTEDTTFDWTKYHNLKEIYDWFEDLKEKYPDVVSVIDVGKSEEGRLMKGLVIKFDENLPVAMVESGIHAREWIAPASATFFIDQILKSAATDVVRKYEWHIFPSVNPDGYEYTWTTNRMWRKTRSTNWLIFKGVDANRNWPFHWMEAGASLSPFSETYAGPSAASEVETRNLQAHVDQYAPRMHIYISLHSYSQLLMFPWGWTPDLIKEHADLNAIAQKSVAAIKAKHGTQFTFGDISSTIYPAAGSTLDYAYSKCVPYPFVYELRDLGKFGFALPDDQIIPAAEETWEGVKVIVDEVFKKGLPTTNPSTCPNLRAVGLGMQCCCRRRPLGLLLLLLLGALAGAAAAPPPAATSRHGVDAARPRQQPEEGGGVAVTFHGHKVVRVLPASEQQVRELRAFLQQHPELDAWTEPTRPEVPVDVRVSPNDSAVVREFLGSRGLVSKDMIVDVGRLIENEQRHMLDAKRDNVEFGWDNYHDLEEIYKWMQGLEKKHPGAVQVVEGGRTSEGRRILGVRVKLSEGELPVALLEAGIHAREWISPATATFLVNELLTRAEDDDIAKAMRAYEWHIFPVANPDGYVYTHTSNRLWRKSRSKYNYFCLGADLNRNWPFHWREVGASPLPCSETYAGPRPESEPETQGLRRYLDALVDKPNNKLLVYISIHSYSQLLMFPWGYTIDLTEDHEELNAIARASAQAAARRYGTQFRFGPIAKTIYAAAGSTLDYAYSKGVKYPFVFELRDDGTYGFLLPKEQIKPAAEETVDAINVIVSEALKKRGNSTI</sequence>
<dbReference type="FunFam" id="3.40.630.10:FF:000040">
    <property type="entry name" value="zinc carboxypeptidase"/>
    <property type="match status" value="2"/>
</dbReference>
<dbReference type="InterPro" id="IPR057247">
    <property type="entry name" value="CARBOXYPEPT_ZN_2"/>
</dbReference>
<dbReference type="GO" id="GO:0005975">
    <property type="term" value="P:carbohydrate metabolic process"/>
    <property type="evidence" value="ECO:0007669"/>
    <property type="project" value="InterPro"/>
</dbReference>
<organism evidence="20 21">
    <name type="scientific">Frankliniella fusca</name>
    <dbReference type="NCBI Taxonomy" id="407009"/>
    <lineage>
        <taxon>Eukaryota</taxon>
        <taxon>Metazoa</taxon>
        <taxon>Ecdysozoa</taxon>
        <taxon>Arthropoda</taxon>
        <taxon>Hexapoda</taxon>
        <taxon>Insecta</taxon>
        <taxon>Pterygota</taxon>
        <taxon>Neoptera</taxon>
        <taxon>Paraneoptera</taxon>
        <taxon>Thysanoptera</taxon>
        <taxon>Terebrantia</taxon>
        <taxon>Thripoidea</taxon>
        <taxon>Thripidae</taxon>
        <taxon>Frankliniella</taxon>
    </lineage>
</organism>
<dbReference type="GO" id="GO:0004181">
    <property type="term" value="F:metallocarboxypeptidase activity"/>
    <property type="evidence" value="ECO:0007669"/>
    <property type="project" value="InterPro"/>
</dbReference>
<dbReference type="GO" id="GO:0008270">
    <property type="term" value="F:zinc ion binding"/>
    <property type="evidence" value="ECO:0007669"/>
    <property type="project" value="InterPro"/>
</dbReference>
<dbReference type="Gene3D" id="2.60.120.560">
    <property type="entry name" value="Exo-inulinase, domain 1"/>
    <property type="match status" value="1"/>
</dbReference>
<reference evidence="20" key="2">
    <citation type="journal article" date="2023" name="BMC Genomics">
        <title>Pest status, molecular evolution, and epigenetic factors derived from the genome assembly of Frankliniella fusca, a thysanopteran phytovirus vector.</title>
        <authorList>
            <person name="Catto M.A."/>
            <person name="Labadie P.E."/>
            <person name="Jacobson A.L."/>
            <person name="Kennedy G.G."/>
            <person name="Srinivasan R."/>
            <person name="Hunt B.G."/>
        </authorList>
    </citation>
    <scope>NUCLEOTIDE SEQUENCE</scope>
    <source>
        <strain evidence="20">PL_HMW_Pooled</strain>
    </source>
</reference>
<name>A0AAE1LNN4_9NEOP</name>
<dbReference type="CDD" id="cd03860">
    <property type="entry name" value="M14_CP_A-B_like"/>
    <property type="match status" value="2"/>
</dbReference>
<dbReference type="Gene3D" id="3.40.630.10">
    <property type="entry name" value="Zn peptidases"/>
    <property type="match status" value="2"/>
</dbReference>
<dbReference type="SMART" id="SM00640">
    <property type="entry name" value="Glyco_32"/>
    <property type="match status" value="1"/>
</dbReference>
<evidence type="ECO:0000256" key="16">
    <source>
        <dbReference type="PROSITE-ProRule" id="PRU01379"/>
    </source>
</evidence>
<gene>
    <name evidence="20" type="ORF">KUF71_012831</name>
</gene>
<dbReference type="Pfam" id="PF02244">
    <property type="entry name" value="Propep_M14"/>
    <property type="match status" value="2"/>
</dbReference>
<dbReference type="Proteomes" id="UP001219518">
    <property type="component" value="Unassembled WGS sequence"/>
</dbReference>
<keyword evidence="13" id="KW-1015">Disulfide bond</keyword>
<feature type="signal peptide" evidence="18">
    <location>
        <begin position="1"/>
        <end position="26"/>
    </location>
</feature>
<evidence type="ECO:0000256" key="3">
    <source>
        <dbReference type="ARBA" id="ARBA00005988"/>
    </source>
</evidence>
<evidence type="ECO:0000256" key="12">
    <source>
        <dbReference type="ARBA" id="ARBA00023049"/>
    </source>
</evidence>
<dbReference type="InterPro" id="IPR013320">
    <property type="entry name" value="ConA-like_dom_sf"/>
</dbReference>
<dbReference type="InterPro" id="IPR018053">
    <property type="entry name" value="Glyco_hydro_32_AS"/>
</dbReference>
<evidence type="ECO:0000256" key="6">
    <source>
        <dbReference type="ARBA" id="ARBA00022645"/>
    </source>
</evidence>
<keyword evidence="21" id="KW-1185">Reference proteome</keyword>
<dbReference type="PROSITE" id="PS00133">
    <property type="entry name" value="CARBOXYPEPT_ZN_2"/>
    <property type="match status" value="2"/>
</dbReference>
<evidence type="ECO:0000259" key="19">
    <source>
        <dbReference type="PROSITE" id="PS52035"/>
    </source>
</evidence>
<keyword evidence="9 18" id="KW-0732">Signal</keyword>
<keyword evidence="11" id="KW-0862">Zinc</keyword>
<dbReference type="InterPro" id="IPR036990">
    <property type="entry name" value="M14A-like_propep"/>
</dbReference>
<evidence type="ECO:0000256" key="9">
    <source>
        <dbReference type="ARBA" id="ARBA00022729"/>
    </source>
</evidence>
<comment type="similarity">
    <text evidence="4">Belongs to the glycosyl hydrolase 32 family.</text>
</comment>
<keyword evidence="10" id="KW-0378">Hydrolase</keyword>
<keyword evidence="7" id="KW-0645">Protease</keyword>
<evidence type="ECO:0000256" key="17">
    <source>
        <dbReference type="SAM" id="MobiDB-lite"/>
    </source>
</evidence>
<comment type="caution">
    <text evidence="20">The sequence shown here is derived from an EMBL/GenBank/DDBJ whole genome shotgun (WGS) entry which is preliminary data.</text>
</comment>
<dbReference type="InterPro" id="IPR013189">
    <property type="entry name" value="Glyco_hydro_32_C"/>
</dbReference>
<feature type="active site" description="Proton donor/acceptor" evidence="16">
    <location>
        <position position="978"/>
    </location>
</feature>
<evidence type="ECO:0000256" key="11">
    <source>
        <dbReference type="ARBA" id="ARBA00022833"/>
    </source>
</evidence>
<feature type="compositionally biased region" description="Basic and acidic residues" evidence="17">
    <location>
        <begin position="1070"/>
        <end position="1081"/>
    </location>
</feature>
<evidence type="ECO:0000256" key="1">
    <source>
        <dbReference type="ARBA" id="ARBA00001947"/>
    </source>
</evidence>
<evidence type="ECO:0000256" key="15">
    <source>
        <dbReference type="ARBA" id="ARBA00057299"/>
    </source>
</evidence>
<keyword evidence="6" id="KW-0121">Carboxypeptidase</keyword>
<dbReference type="EMBL" id="JAHWGI010001196">
    <property type="protein sequence ID" value="KAK3924697.1"/>
    <property type="molecule type" value="Genomic_DNA"/>
</dbReference>
<dbReference type="PANTHER" id="PTHR11705:SF153">
    <property type="entry name" value="ZINC CARBOXYPEPTIDASE A 1-LIKE PROTEIN"/>
    <property type="match status" value="1"/>
</dbReference>
<dbReference type="SUPFAM" id="SSF54897">
    <property type="entry name" value="Protease propeptides/inhibitors"/>
    <property type="match status" value="2"/>
</dbReference>
<dbReference type="CDD" id="cd18622">
    <property type="entry name" value="GH32_Inu-like"/>
    <property type="match status" value="1"/>
</dbReference>